<dbReference type="Proteomes" id="UP000241394">
    <property type="component" value="Chromosome LG1"/>
</dbReference>
<protein>
    <submittedName>
        <fullName evidence="2">Uroporphyrinogen-III synthase</fullName>
    </submittedName>
</protein>
<gene>
    <name evidence="2" type="ORF">CEY00_Acc01135</name>
</gene>
<organism evidence="2 3">
    <name type="scientific">Actinidia chinensis var. chinensis</name>
    <name type="common">Chinese soft-hair kiwi</name>
    <dbReference type="NCBI Taxonomy" id="1590841"/>
    <lineage>
        <taxon>Eukaryota</taxon>
        <taxon>Viridiplantae</taxon>
        <taxon>Streptophyta</taxon>
        <taxon>Embryophyta</taxon>
        <taxon>Tracheophyta</taxon>
        <taxon>Spermatophyta</taxon>
        <taxon>Magnoliopsida</taxon>
        <taxon>eudicotyledons</taxon>
        <taxon>Gunneridae</taxon>
        <taxon>Pentapetalae</taxon>
        <taxon>asterids</taxon>
        <taxon>Ericales</taxon>
        <taxon>Actinidiaceae</taxon>
        <taxon>Actinidia</taxon>
    </lineage>
</organism>
<feature type="domain" description="Tetrapyrrole biosynthesis uroporphyrinogen III synthase" evidence="1">
    <location>
        <begin position="43"/>
        <end position="298"/>
    </location>
</feature>
<dbReference type="InterPro" id="IPR036108">
    <property type="entry name" value="4pyrrol_syn_uPrphyn_synt_sf"/>
</dbReference>
<accession>A0A2R6S2W3</accession>
<reference evidence="2 3" key="1">
    <citation type="submission" date="2017-07" db="EMBL/GenBank/DDBJ databases">
        <title>An improved, manually edited Actinidia chinensis var. chinensis (kiwifruit) genome highlights the challenges associated with draft genomes and gene prediction in plants.</title>
        <authorList>
            <person name="Pilkington S."/>
            <person name="Crowhurst R."/>
            <person name="Hilario E."/>
            <person name="Nardozza S."/>
            <person name="Fraser L."/>
            <person name="Peng Y."/>
            <person name="Gunaseelan K."/>
            <person name="Simpson R."/>
            <person name="Tahir J."/>
            <person name="Deroles S."/>
            <person name="Templeton K."/>
            <person name="Luo Z."/>
            <person name="Davy M."/>
            <person name="Cheng C."/>
            <person name="Mcneilage M."/>
            <person name="Scaglione D."/>
            <person name="Liu Y."/>
            <person name="Zhang Q."/>
            <person name="Datson P."/>
            <person name="De Silva N."/>
            <person name="Gardiner S."/>
            <person name="Bassett H."/>
            <person name="Chagne D."/>
            <person name="Mccallum J."/>
            <person name="Dzierzon H."/>
            <person name="Deng C."/>
            <person name="Wang Y.-Y."/>
            <person name="Barron N."/>
            <person name="Manako K."/>
            <person name="Bowen J."/>
            <person name="Foster T."/>
            <person name="Erridge Z."/>
            <person name="Tiffin H."/>
            <person name="Waite C."/>
            <person name="Davies K."/>
            <person name="Grierson E."/>
            <person name="Laing W."/>
            <person name="Kirk R."/>
            <person name="Chen X."/>
            <person name="Wood M."/>
            <person name="Montefiori M."/>
            <person name="Brummell D."/>
            <person name="Schwinn K."/>
            <person name="Catanach A."/>
            <person name="Fullerton C."/>
            <person name="Li D."/>
            <person name="Meiyalaghan S."/>
            <person name="Nieuwenhuizen N."/>
            <person name="Read N."/>
            <person name="Prakash R."/>
            <person name="Hunter D."/>
            <person name="Zhang H."/>
            <person name="Mckenzie M."/>
            <person name="Knabel M."/>
            <person name="Harris A."/>
            <person name="Allan A."/>
            <person name="Chen A."/>
            <person name="Janssen B."/>
            <person name="Plunkett B."/>
            <person name="Dwamena C."/>
            <person name="Voogd C."/>
            <person name="Leif D."/>
            <person name="Lafferty D."/>
            <person name="Souleyre E."/>
            <person name="Varkonyi-Gasic E."/>
            <person name="Gambi F."/>
            <person name="Hanley J."/>
            <person name="Yao J.-L."/>
            <person name="Cheung J."/>
            <person name="David K."/>
            <person name="Warren B."/>
            <person name="Marsh K."/>
            <person name="Snowden K."/>
            <person name="Lin-Wang K."/>
            <person name="Brian L."/>
            <person name="Martinez-Sanchez M."/>
            <person name="Wang M."/>
            <person name="Ileperuma N."/>
            <person name="Macnee N."/>
            <person name="Campin R."/>
            <person name="Mcatee P."/>
            <person name="Drummond R."/>
            <person name="Espley R."/>
            <person name="Ireland H."/>
            <person name="Wu R."/>
            <person name="Atkinson R."/>
            <person name="Karunairetnam S."/>
            <person name="Bulley S."/>
            <person name="Chunkath S."/>
            <person name="Hanley Z."/>
            <person name="Storey R."/>
            <person name="Thrimawithana A."/>
            <person name="Thomson S."/>
            <person name="David C."/>
            <person name="Testolin R."/>
        </authorList>
    </citation>
    <scope>NUCLEOTIDE SEQUENCE [LARGE SCALE GENOMIC DNA]</scope>
    <source>
        <strain evidence="3">cv. Red5</strain>
        <tissue evidence="2">Young leaf</tissue>
    </source>
</reference>
<dbReference type="InterPro" id="IPR003754">
    <property type="entry name" value="4pyrrol_synth_uPrphyn_synth"/>
</dbReference>
<dbReference type="PANTHER" id="PTHR38020">
    <property type="entry name" value="UROPORPHYRINOGEN-III SYNTHASE"/>
    <property type="match status" value="1"/>
</dbReference>
<dbReference type="Pfam" id="PF02602">
    <property type="entry name" value="HEM4"/>
    <property type="match status" value="1"/>
</dbReference>
<dbReference type="EMBL" id="NKQK01000001">
    <property type="protein sequence ID" value="PSS36617.1"/>
    <property type="molecule type" value="Genomic_DNA"/>
</dbReference>
<dbReference type="Gene3D" id="3.40.50.10090">
    <property type="match status" value="1"/>
</dbReference>
<keyword evidence="3" id="KW-1185">Reference proteome</keyword>
<dbReference type="CDD" id="cd06578">
    <property type="entry name" value="HemD"/>
    <property type="match status" value="1"/>
</dbReference>
<name>A0A2R6S2W3_ACTCC</name>
<evidence type="ECO:0000313" key="2">
    <source>
        <dbReference type="EMBL" id="PSS36617.1"/>
    </source>
</evidence>
<dbReference type="OMA" id="IRVDAYE"/>
<evidence type="ECO:0000259" key="1">
    <source>
        <dbReference type="Pfam" id="PF02602"/>
    </source>
</evidence>
<dbReference type="PANTHER" id="PTHR38020:SF1">
    <property type="entry name" value="UROPORPHYRINOGEN-III SYNTHASE"/>
    <property type="match status" value="1"/>
</dbReference>
<evidence type="ECO:0000313" key="3">
    <source>
        <dbReference type="Proteomes" id="UP000241394"/>
    </source>
</evidence>
<dbReference type="InParanoid" id="A0A2R6S2W3"/>
<comment type="caution">
    <text evidence="2">The sequence shown here is derived from an EMBL/GenBank/DDBJ whole genome shotgun (WGS) entry which is preliminary data.</text>
</comment>
<dbReference type="GO" id="GO:0004852">
    <property type="term" value="F:uroporphyrinogen-III synthase activity"/>
    <property type="evidence" value="ECO:0007669"/>
    <property type="project" value="InterPro"/>
</dbReference>
<dbReference type="AlphaFoldDB" id="A0A2R6S2W3"/>
<dbReference type="STRING" id="1590841.A0A2R6S2W3"/>
<proteinExistence type="predicted"/>
<dbReference type="Gramene" id="PSS36617">
    <property type="protein sequence ID" value="PSS36617"/>
    <property type="gene ID" value="CEY00_Acc01135"/>
</dbReference>
<reference evidence="3" key="2">
    <citation type="journal article" date="2018" name="BMC Genomics">
        <title>A manually annotated Actinidia chinensis var. chinensis (kiwifruit) genome highlights the challenges associated with draft genomes and gene prediction in plants.</title>
        <authorList>
            <person name="Pilkington S.M."/>
            <person name="Crowhurst R."/>
            <person name="Hilario E."/>
            <person name="Nardozza S."/>
            <person name="Fraser L."/>
            <person name="Peng Y."/>
            <person name="Gunaseelan K."/>
            <person name="Simpson R."/>
            <person name="Tahir J."/>
            <person name="Deroles S.C."/>
            <person name="Templeton K."/>
            <person name="Luo Z."/>
            <person name="Davy M."/>
            <person name="Cheng C."/>
            <person name="McNeilage M."/>
            <person name="Scaglione D."/>
            <person name="Liu Y."/>
            <person name="Zhang Q."/>
            <person name="Datson P."/>
            <person name="De Silva N."/>
            <person name="Gardiner S.E."/>
            <person name="Bassett H."/>
            <person name="Chagne D."/>
            <person name="McCallum J."/>
            <person name="Dzierzon H."/>
            <person name="Deng C."/>
            <person name="Wang Y.Y."/>
            <person name="Barron L."/>
            <person name="Manako K."/>
            <person name="Bowen J."/>
            <person name="Foster T.M."/>
            <person name="Erridge Z.A."/>
            <person name="Tiffin H."/>
            <person name="Waite C.N."/>
            <person name="Davies K.M."/>
            <person name="Grierson E.P."/>
            <person name="Laing W.A."/>
            <person name="Kirk R."/>
            <person name="Chen X."/>
            <person name="Wood M."/>
            <person name="Montefiori M."/>
            <person name="Brummell D.A."/>
            <person name="Schwinn K.E."/>
            <person name="Catanach A."/>
            <person name="Fullerton C."/>
            <person name="Li D."/>
            <person name="Meiyalaghan S."/>
            <person name="Nieuwenhuizen N."/>
            <person name="Read N."/>
            <person name="Prakash R."/>
            <person name="Hunter D."/>
            <person name="Zhang H."/>
            <person name="McKenzie M."/>
            <person name="Knabel M."/>
            <person name="Harris A."/>
            <person name="Allan A.C."/>
            <person name="Gleave A."/>
            <person name="Chen A."/>
            <person name="Janssen B.J."/>
            <person name="Plunkett B."/>
            <person name="Ampomah-Dwamena C."/>
            <person name="Voogd C."/>
            <person name="Leif D."/>
            <person name="Lafferty D."/>
            <person name="Souleyre E.J.F."/>
            <person name="Varkonyi-Gasic E."/>
            <person name="Gambi F."/>
            <person name="Hanley J."/>
            <person name="Yao J.L."/>
            <person name="Cheung J."/>
            <person name="David K.M."/>
            <person name="Warren B."/>
            <person name="Marsh K."/>
            <person name="Snowden K.C."/>
            <person name="Lin-Wang K."/>
            <person name="Brian L."/>
            <person name="Martinez-Sanchez M."/>
            <person name="Wang M."/>
            <person name="Ileperuma N."/>
            <person name="Macnee N."/>
            <person name="Campin R."/>
            <person name="McAtee P."/>
            <person name="Drummond R.S.M."/>
            <person name="Espley R.V."/>
            <person name="Ireland H.S."/>
            <person name="Wu R."/>
            <person name="Atkinson R.G."/>
            <person name="Karunairetnam S."/>
            <person name="Bulley S."/>
            <person name="Chunkath S."/>
            <person name="Hanley Z."/>
            <person name="Storey R."/>
            <person name="Thrimawithana A.H."/>
            <person name="Thomson S."/>
            <person name="David C."/>
            <person name="Testolin R."/>
            <person name="Huang H."/>
            <person name="Hellens R.P."/>
            <person name="Schaffer R.J."/>
        </authorList>
    </citation>
    <scope>NUCLEOTIDE SEQUENCE [LARGE SCALE GENOMIC DNA]</scope>
    <source>
        <strain evidence="3">cv. Red5</strain>
    </source>
</reference>
<dbReference type="UniPathway" id="UPA00251">
    <property type="reaction ID" value="UER00320"/>
</dbReference>
<sequence>MVTALTTTMAMHNMKTPIPKVPNTTRVIAFTTPENYAARLFHLLRLRGWIPLWCPSVSVATTPHTTASLLLHLSNPNPSAAQPKPSLNHFSAIAFTSRTGIAAFSEALDEIENPPLASSGEIFTVCALGKDSELLNEAFANRICENSDRIRVLVPPIATPAGMVEALGWGGGRRVLCPVPAVVGLEEPPVVPDFLRDLAAKGWVPVRVDGYETRWAGAECAAAVVARGEEGEGLDAVVFTSTAEVEGLLKGLREWGWDWGRVKRRWPEMVVAVHGPVTAAGAERLGVGVDVVSSRFDSFGGVVDALALRWEPLER</sequence>
<dbReference type="GO" id="GO:0006782">
    <property type="term" value="P:protoporphyrinogen IX biosynthetic process"/>
    <property type="evidence" value="ECO:0007669"/>
    <property type="project" value="UniProtKB-UniPathway"/>
</dbReference>
<dbReference type="OrthoDB" id="259181at2759"/>
<dbReference type="SUPFAM" id="SSF69618">
    <property type="entry name" value="HemD-like"/>
    <property type="match status" value="1"/>
</dbReference>